<dbReference type="EMBL" id="JAOCIY010000122">
    <property type="protein sequence ID" value="MDH1482549.1"/>
    <property type="molecule type" value="Genomic_DNA"/>
</dbReference>
<comment type="caution">
    <text evidence="3">The sequence shown here is derived from an EMBL/GenBank/DDBJ whole genome shotgun (WGS) entry which is preliminary data.</text>
</comment>
<dbReference type="AlphaFoldDB" id="A0AA42R340"/>
<feature type="coiled-coil region" evidence="1">
    <location>
        <begin position="35"/>
        <end position="62"/>
    </location>
</feature>
<organism evidence="3 4">
    <name type="scientific">Enterobacter cloacae</name>
    <dbReference type="NCBI Taxonomy" id="550"/>
    <lineage>
        <taxon>Bacteria</taxon>
        <taxon>Pseudomonadati</taxon>
        <taxon>Pseudomonadota</taxon>
        <taxon>Gammaproteobacteria</taxon>
        <taxon>Enterobacterales</taxon>
        <taxon>Enterobacteriaceae</taxon>
        <taxon>Enterobacter</taxon>
        <taxon>Enterobacter cloacae complex</taxon>
    </lineage>
</organism>
<reference evidence="3" key="1">
    <citation type="submission" date="2022-09" db="EMBL/GenBank/DDBJ databases">
        <title>Intensive care unit water sources are persistently colonized with multi-drug resistant bacteria and are the site of extensive horizontal gene transfer of antibiotic resistance genes.</title>
        <authorList>
            <person name="Diorio-Toth L."/>
        </authorList>
    </citation>
    <scope>NUCLEOTIDE SEQUENCE</scope>
    <source>
        <strain evidence="3">GD03711</strain>
    </source>
</reference>
<evidence type="ECO:0000256" key="1">
    <source>
        <dbReference type="SAM" id="Coils"/>
    </source>
</evidence>
<name>A0AA42R340_ENTCL</name>
<evidence type="ECO:0000313" key="3">
    <source>
        <dbReference type="EMBL" id="MDH1482549.1"/>
    </source>
</evidence>
<keyword evidence="2" id="KW-0812">Transmembrane</keyword>
<accession>A0AA42R340</accession>
<keyword evidence="2" id="KW-1133">Transmembrane helix</keyword>
<dbReference type="Proteomes" id="UP001161707">
    <property type="component" value="Unassembled WGS sequence"/>
</dbReference>
<sequence length="387" mass="42079">MVFIVILVVIFITLVILVQAGVMPWFIRTEGQRLRTQVDALATQLREQLDRVEAQQRSMTESVVTLKSFALDKGAPGDTDIAEETGTSRQFFNSLVKEIGERLGGRAWMVDDTGRIIGDAAGAPTVQSLNDASLPMAVPLRGLLAQPGEGLRHTRFRSASGEHTLVVTPIAETPWLLAIDVPTRRLGERPGILLHKPWPLAALLLVSTLTLLRSFNLHLSRLNEELPSQLKTKQGAHLPSLMQEIGEQVRVIAQAASTIAEENERLLRVPEANGNLLAMLSESTTGVVQAMNTLHDAALQIADSSGALVQLASRAYSYSLHNEEGVFAVESRNLASRCARSSKELRALIDDAMMQAQSGAPSVTQNNSVLIEEVYTVANTLLQRTGS</sequence>
<dbReference type="RefSeq" id="WP_261659113.1">
    <property type="nucleotide sequence ID" value="NZ_CP104836.1"/>
</dbReference>
<dbReference type="CDD" id="cd18774">
    <property type="entry name" value="PDC2_HK_sensor"/>
    <property type="match status" value="1"/>
</dbReference>
<keyword evidence="2" id="KW-0472">Membrane</keyword>
<feature type="transmembrane region" description="Helical" evidence="2">
    <location>
        <begin position="6"/>
        <end position="27"/>
    </location>
</feature>
<proteinExistence type="predicted"/>
<keyword evidence="1" id="KW-0175">Coiled coil</keyword>
<protein>
    <submittedName>
        <fullName evidence="3">Methyl-accepting chemotaxis protein</fullName>
    </submittedName>
</protein>
<evidence type="ECO:0000313" key="4">
    <source>
        <dbReference type="Proteomes" id="UP001161707"/>
    </source>
</evidence>
<gene>
    <name evidence="3" type="ORF">N5E88_24135</name>
</gene>
<evidence type="ECO:0000256" key="2">
    <source>
        <dbReference type="SAM" id="Phobius"/>
    </source>
</evidence>